<feature type="compositionally biased region" description="Acidic residues" evidence="1">
    <location>
        <begin position="103"/>
        <end position="122"/>
    </location>
</feature>
<feature type="compositionally biased region" description="Acidic residues" evidence="1">
    <location>
        <begin position="132"/>
        <end position="155"/>
    </location>
</feature>
<dbReference type="Proteomes" id="UP001341840">
    <property type="component" value="Unassembled WGS sequence"/>
</dbReference>
<dbReference type="EMBL" id="JASCZI010242387">
    <property type="protein sequence ID" value="MED6210890.1"/>
    <property type="molecule type" value="Genomic_DNA"/>
</dbReference>
<evidence type="ECO:0000313" key="2">
    <source>
        <dbReference type="EMBL" id="MED6210890.1"/>
    </source>
</evidence>
<accession>A0ABU6YNF0</accession>
<feature type="compositionally biased region" description="Basic residues" evidence="1">
    <location>
        <begin position="70"/>
        <end position="79"/>
    </location>
</feature>
<reference evidence="2 3" key="1">
    <citation type="journal article" date="2023" name="Plants (Basel)">
        <title>Bridging the Gap: Combining Genomics and Transcriptomics Approaches to Understand Stylosanthes scabra, an Orphan Legume from the Brazilian Caatinga.</title>
        <authorList>
            <person name="Ferreira-Neto J.R.C."/>
            <person name="da Silva M.D."/>
            <person name="Binneck E."/>
            <person name="de Melo N.F."/>
            <person name="da Silva R.H."/>
            <person name="de Melo A.L.T.M."/>
            <person name="Pandolfi V."/>
            <person name="Bustamante F.O."/>
            <person name="Brasileiro-Vidal A.C."/>
            <person name="Benko-Iseppon A.M."/>
        </authorList>
    </citation>
    <scope>NUCLEOTIDE SEQUENCE [LARGE SCALE GENOMIC DNA]</scope>
    <source>
        <tissue evidence="2">Leaves</tissue>
    </source>
</reference>
<name>A0ABU6YNF0_9FABA</name>
<gene>
    <name evidence="2" type="ORF">PIB30_068369</name>
</gene>
<organism evidence="2 3">
    <name type="scientific">Stylosanthes scabra</name>
    <dbReference type="NCBI Taxonomy" id="79078"/>
    <lineage>
        <taxon>Eukaryota</taxon>
        <taxon>Viridiplantae</taxon>
        <taxon>Streptophyta</taxon>
        <taxon>Embryophyta</taxon>
        <taxon>Tracheophyta</taxon>
        <taxon>Spermatophyta</taxon>
        <taxon>Magnoliopsida</taxon>
        <taxon>eudicotyledons</taxon>
        <taxon>Gunneridae</taxon>
        <taxon>Pentapetalae</taxon>
        <taxon>rosids</taxon>
        <taxon>fabids</taxon>
        <taxon>Fabales</taxon>
        <taxon>Fabaceae</taxon>
        <taxon>Papilionoideae</taxon>
        <taxon>50 kb inversion clade</taxon>
        <taxon>dalbergioids sensu lato</taxon>
        <taxon>Dalbergieae</taxon>
        <taxon>Pterocarpus clade</taxon>
        <taxon>Stylosanthes</taxon>
    </lineage>
</organism>
<comment type="caution">
    <text evidence="2">The sequence shown here is derived from an EMBL/GenBank/DDBJ whole genome shotgun (WGS) entry which is preliminary data.</text>
</comment>
<keyword evidence="3" id="KW-1185">Reference proteome</keyword>
<feature type="compositionally biased region" description="Basic and acidic residues" evidence="1">
    <location>
        <begin position="165"/>
        <end position="181"/>
    </location>
</feature>
<feature type="region of interest" description="Disordered" evidence="1">
    <location>
        <begin position="101"/>
        <end position="194"/>
    </location>
</feature>
<feature type="compositionally biased region" description="Acidic residues" evidence="1">
    <location>
        <begin position="182"/>
        <end position="194"/>
    </location>
</feature>
<evidence type="ECO:0000313" key="3">
    <source>
        <dbReference type="Proteomes" id="UP001341840"/>
    </source>
</evidence>
<protein>
    <submittedName>
        <fullName evidence="2">Uncharacterized protein</fullName>
    </submittedName>
</protein>
<evidence type="ECO:0000256" key="1">
    <source>
        <dbReference type="SAM" id="MobiDB-lite"/>
    </source>
</evidence>
<sequence>MEDLSMFQRPRTVALEYEKPGIYGTIRESRINLIATPRAGALITQVPPPVTNTLSTQPPQNPKSNINALQHKKKKKKKWRDVGDNEKRSYNLWYDLIAQLADSGDEEEESEVESNEEYSDESGENKVGREAENEDDSDGDDDDESEGEEENEDWLYDLLVELYDAQEREKENGDSQSVKESDVEDEIEDVEADD</sequence>
<proteinExistence type="predicted"/>
<feature type="region of interest" description="Disordered" evidence="1">
    <location>
        <begin position="47"/>
        <end position="83"/>
    </location>
</feature>
<feature type="compositionally biased region" description="Polar residues" evidence="1">
    <location>
        <begin position="51"/>
        <end position="68"/>
    </location>
</feature>